<proteinExistence type="inferred from homology"/>
<gene>
    <name evidence="7" type="primary">UGP1</name>
    <name evidence="7" type="ORF">FIM1_3976</name>
</gene>
<dbReference type="Proteomes" id="UP000422736">
    <property type="component" value="Chromosome 6"/>
</dbReference>
<evidence type="ECO:0000256" key="1">
    <source>
        <dbReference type="ARBA" id="ARBA00003449"/>
    </source>
</evidence>
<dbReference type="EC" id="2.7.7.9" evidence="3 6"/>
<evidence type="ECO:0000256" key="2">
    <source>
        <dbReference type="ARBA" id="ARBA00010401"/>
    </source>
</evidence>
<comment type="function">
    <text evidence="1">Plays a central role as a glucosyl donor in cellular metabolic pathways.</text>
</comment>
<dbReference type="InterPro" id="IPR029044">
    <property type="entry name" value="Nucleotide-diphossugar_trans"/>
</dbReference>
<dbReference type="Pfam" id="PF01704">
    <property type="entry name" value="UDPGP"/>
    <property type="match status" value="1"/>
</dbReference>
<accession>A0ABX6F082</accession>
<dbReference type="PIRSF" id="PIRSF000806">
    <property type="entry name" value="UDPGP"/>
    <property type="match status" value="1"/>
</dbReference>
<sequence length="502" mass="56080">MSTATVKKHTKTHSTYAFENNTNSVAASQMRNALNKLVDSVTDDAVRSKFENEMDSFFSLFRRYLGEKASGNTLDWDKIKSPSADEVVDYKVIETSQAENVSHLDKLAVLKLNGGLGTSMGCVGPKSVIEVRDGNTFLDLSVRQIEYLNRQYDSDVPLLLMNSFNTDNDTAHLIKKYSANRIRIRSFNQSKFPRVLRDSLLPVPQSCNDQLDSWYPPGHGDLFESLHSSGELDALLAQGREILFVSNGDNLGATVDLKILNHMIETGAEYIMELTDKTRADVKGGTLISYDGQVRLLEVAQVPKEHVDEFKNIRKFKNFNTNNLWINVRAIKRLIESQSLSMEIIPNQKTITRNGHEINVLQLETACGAAIRHFKGAHGVVVPRSRFLPVKTCSDLLMVKSDLFYLEHGTLKIDPSRFGPNPLIKLGSHFKKVSGFNSHIPHIPRIIELDHLTITGNVFLGKNVTLKGTVIIVCSEGQRIDIPNGSVLENVVITGNLQILEH</sequence>
<dbReference type="EMBL" id="CP015059">
    <property type="protein sequence ID" value="QGN17245.1"/>
    <property type="molecule type" value="Genomic_DNA"/>
</dbReference>
<dbReference type="GO" id="GO:0016779">
    <property type="term" value="F:nucleotidyltransferase activity"/>
    <property type="evidence" value="ECO:0007669"/>
    <property type="project" value="UniProtKB-KW"/>
</dbReference>
<comment type="similarity">
    <text evidence="2 6">Belongs to the UDPGP type 1 family.</text>
</comment>
<dbReference type="PANTHER" id="PTHR43511">
    <property type="match status" value="1"/>
</dbReference>
<keyword evidence="8" id="KW-1185">Reference proteome</keyword>
<reference evidence="7 8" key="1">
    <citation type="submission" date="2016-03" db="EMBL/GenBank/DDBJ databases">
        <title>How can Kluyveromyces marxianus grow so fast - potential evolutionary course in Saccharomyces Complex revealed by comparative genomics.</title>
        <authorList>
            <person name="Mo W."/>
            <person name="Lu W."/>
            <person name="Yang X."/>
            <person name="Qi J."/>
            <person name="Lv H."/>
        </authorList>
    </citation>
    <scope>NUCLEOTIDE SEQUENCE [LARGE SCALE GENOMIC DNA]</scope>
    <source>
        <strain evidence="7 8">FIM1</strain>
    </source>
</reference>
<evidence type="ECO:0000256" key="5">
    <source>
        <dbReference type="ARBA" id="ARBA00022695"/>
    </source>
</evidence>
<evidence type="ECO:0000256" key="4">
    <source>
        <dbReference type="ARBA" id="ARBA00022679"/>
    </source>
</evidence>
<dbReference type="SUPFAM" id="SSF53448">
    <property type="entry name" value="Nucleotide-diphospho-sugar transferases"/>
    <property type="match status" value="1"/>
</dbReference>
<dbReference type="Gene3D" id="2.160.10.10">
    <property type="entry name" value="Hexapeptide repeat proteins"/>
    <property type="match status" value="1"/>
</dbReference>
<dbReference type="CDD" id="cd00897">
    <property type="entry name" value="UGPase_euk"/>
    <property type="match status" value="1"/>
</dbReference>
<keyword evidence="4 6" id="KW-0808">Transferase</keyword>
<comment type="catalytic activity">
    <reaction evidence="6">
        <text>alpha-D-glucose 1-phosphate + UTP + H(+) = UDP-alpha-D-glucose + diphosphate</text>
        <dbReference type="Rhea" id="RHEA:19889"/>
        <dbReference type="ChEBI" id="CHEBI:15378"/>
        <dbReference type="ChEBI" id="CHEBI:33019"/>
        <dbReference type="ChEBI" id="CHEBI:46398"/>
        <dbReference type="ChEBI" id="CHEBI:58601"/>
        <dbReference type="ChEBI" id="CHEBI:58885"/>
        <dbReference type="EC" id="2.7.7.9"/>
    </reaction>
</comment>
<evidence type="ECO:0000256" key="6">
    <source>
        <dbReference type="PIRNR" id="PIRNR000806"/>
    </source>
</evidence>
<dbReference type="Gene3D" id="3.90.550.10">
    <property type="entry name" value="Spore Coat Polysaccharide Biosynthesis Protein SpsA, Chain A"/>
    <property type="match status" value="1"/>
</dbReference>
<dbReference type="InterPro" id="IPR016267">
    <property type="entry name" value="UDPGP_trans"/>
</dbReference>
<keyword evidence="5 6" id="KW-0548">Nucleotidyltransferase</keyword>
<evidence type="ECO:0000313" key="7">
    <source>
        <dbReference type="EMBL" id="QGN17245.1"/>
    </source>
</evidence>
<evidence type="ECO:0000313" key="8">
    <source>
        <dbReference type="Proteomes" id="UP000422736"/>
    </source>
</evidence>
<reference evidence="7 8" key="2">
    <citation type="submission" date="2019-11" db="EMBL/GenBank/DDBJ databases">
        <authorList>
            <person name="Lu H."/>
        </authorList>
    </citation>
    <scope>NUCLEOTIDE SEQUENCE [LARGE SCALE GENOMIC DNA]</scope>
    <source>
        <strain evidence="7 8">FIM1</strain>
    </source>
</reference>
<protein>
    <recommendedName>
        <fullName evidence="3 6">UTP--glucose-1-phosphate uridylyltransferase</fullName>
        <ecNumber evidence="3 6">2.7.7.9</ecNumber>
    </recommendedName>
</protein>
<evidence type="ECO:0000256" key="3">
    <source>
        <dbReference type="ARBA" id="ARBA00012415"/>
    </source>
</evidence>
<organism evidence="7 8">
    <name type="scientific">Kluyveromyces marxianus</name>
    <name type="common">Yeast</name>
    <name type="synonym">Candida kefyr</name>
    <dbReference type="NCBI Taxonomy" id="4911"/>
    <lineage>
        <taxon>Eukaryota</taxon>
        <taxon>Fungi</taxon>
        <taxon>Dikarya</taxon>
        <taxon>Ascomycota</taxon>
        <taxon>Saccharomycotina</taxon>
        <taxon>Saccharomycetes</taxon>
        <taxon>Saccharomycetales</taxon>
        <taxon>Saccharomycetaceae</taxon>
        <taxon>Kluyveromyces</taxon>
    </lineage>
</organism>
<dbReference type="InterPro" id="IPR002618">
    <property type="entry name" value="UDPGP_fam"/>
</dbReference>
<name>A0ABX6F082_KLUMA</name>